<evidence type="ECO:0000259" key="15">
    <source>
        <dbReference type="PROSITE" id="PS51198"/>
    </source>
</evidence>
<dbReference type="InterPro" id="IPR038726">
    <property type="entry name" value="PDDEXK_AddAB-type"/>
</dbReference>
<keyword evidence="4" id="KW-0227">DNA damage</keyword>
<protein>
    <recommendedName>
        <fullName evidence="13">DNA 3'-5' helicase</fullName>
        <ecNumber evidence="13">5.6.2.4</ecNumber>
    </recommendedName>
</protein>
<dbReference type="InterPro" id="IPR014017">
    <property type="entry name" value="DNA_helicase_UvrD-like_C"/>
</dbReference>
<comment type="similarity">
    <text evidence="1">Belongs to the helicase family. UvrD subfamily.</text>
</comment>
<dbReference type="AlphaFoldDB" id="A0A6J6FM94"/>
<evidence type="ECO:0000256" key="13">
    <source>
        <dbReference type="ARBA" id="ARBA00034808"/>
    </source>
</evidence>
<dbReference type="Gene3D" id="3.40.50.300">
    <property type="entry name" value="P-loop containing nucleotide triphosphate hydrolases"/>
    <property type="match status" value="2"/>
</dbReference>
<dbReference type="SUPFAM" id="SSF52540">
    <property type="entry name" value="P-loop containing nucleoside triphosphate hydrolases"/>
    <property type="match status" value="1"/>
</dbReference>
<evidence type="ECO:0000256" key="4">
    <source>
        <dbReference type="ARBA" id="ARBA00022763"/>
    </source>
</evidence>
<evidence type="ECO:0000256" key="14">
    <source>
        <dbReference type="ARBA" id="ARBA00048988"/>
    </source>
</evidence>
<dbReference type="PROSITE" id="PS51198">
    <property type="entry name" value="UVRD_HELICASE_ATP_BIND"/>
    <property type="match status" value="1"/>
</dbReference>
<dbReference type="EC" id="5.6.2.4" evidence="13"/>
<dbReference type="PANTHER" id="PTHR11070">
    <property type="entry name" value="UVRD / RECB / PCRA DNA HELICASE FAMILY MEMBER"/>
    <property type="match status" value="1"/>
</dbReference>
<feature type="domain" description="UvrD-like helicase C-terminal" evidence="16">
    <location>
        <begin position="325"/>
        <end position="635"/>
    </location>
</feature>
<evidence type="ECO:0000256" key="3">
    <source>
        <dbReference type="ARBA" id="ARBA00022741"/>
    </source>
</evidence>
<dbReference type="InterPro" id="IPR027417">
    <property type="entry name" value="P-loop_NTPase"/>
</dbReference>
<dbReference type="GO" id="GO:0033202">
    <property type="term" value="C:DNA helicase complex"/>
    <property type="evidence" value="ECO:0007669"/>
    <property type="project" value="TreeGrafter"/>
</dbReference>
<keyword evidence="5" id="KW-0378">Hydrolase</keyword>
<evidence type="ECO:0000256" key="7">
    <source>
        <dbReference type="ARBA" id="ARBA00022839"/>
    </source>
</evidence>
<dbReference type="GO" id="GO:0004527">
    <property type="term" value="F:exonuclease activity"/>
    <property type="evidence" value="ECO:0007669"/>
    <property type="project" value="UniProtKB-KW"/>
</dbReference>
<evidence type="ECO:0000256" key="10">
    <source>
        <dbReference type="ARBA" id="ARBA00023204"/>
    </source>
</evidence>
<keyword evidence="3" id="KW-0547">Nucleotide-binding</keyword>
<dbReference type="Gene3D" id="1.10.486.10">
    <property type="entry name" value="PCRA, domain 4"/>
    <property type="match status" value="1"/>
</dbReference>
<evidence type="ECO:0000256" key="6">
    <source>
        <dbReference type="ARBA" id="ARBA00022806"/>
    </source>
</evidence>
<dbReference type="Gene3D" id="1.10.10.160">
    <property type="match status" value="1"/>
</dbReference>
<accession>A0A6J6FM94</accession>
<dbReference type="EMBL" id="CAEZUF010000024">
    <property type="protein sequence ID" value="CAB4588255.1"/>
    <property type="molecule type" value="Genomic_DNA"/>
</dbReference>
<evidence type="ECO:0000313" key="17">
    <source>
        <dbReference type="EMBL" id="CAB4588255.1"/>
    </source>
</evidence>
<keyword evidence="10" id="KW-0234">DNA repair</keyword>
<dbReference type="InterPro" id="IPR014016">
    <property type="entry name" value="UvrD-like_ATP-bd"/>
</dbReference>
<evidence type="ECO:0000256" key="8">
    <source>
        <dbReference type="ARBA" id="ARBA00022840"/>
    </source>
</evidence>
<keyword evidence="6" id="KW-0347">Helicase</keyword>
<gene>
    <name evidence="17" type="ORF">UFOPK1791_00397</name>
</gene>
<evidence type="ECO:0000256" key="9">
    <source>
        <dbReference type="ARBA" id="ARBA00023125"/>
    </source>
</evidence>
<dbReference type="Pfam" id="PF12705">
    <property type="entry name" value="PDDEXK_1"/>
    <property type="match status" value="1"/>
</dbReference>
<dbReference type="GO" id="GO:0043138">
    <property type="term" value="F:3'-5' DNA helicase activity"/>
    <property type="evidence" value="ECO:0007669"/>
    <property type="project" value="UniProtKB-EC"/>
</dbReference>
<evidence type="ECO:0000256" key="11">
    <source>
        <dbReference type="ARBA" id="ARBA00023235"/>
    </source>
</evidence>
<evidence type="ECO:0000256" key="2">
    <source>
        <dbReference type="ARBA" id="ARBA00022722"/>
    </source>
</evidence>
<dbReference type="PROSITE" id="PS51217">
    <property type="entry name" value="UVRD_HELICASE_CTER"/>
    <property type="match status" value="1"/>
</dbReference>
<keyword evidence="9" id="KW-0238">DNA-binding</keyword>
<dbReference type="Gene3D" id="3.90.320.10">
    <property type="match status" value="1"/>
</dbReference>
<keyword evidence="8" id="KW-0067">ATP-binding</keyword>
<keyword evidence="2" id="KW-0540">Nuclease</keyword>
<dbReference type="GO" id="GO:0005524">
    <property type="term" value="F:ATP binding"/>
    <property type="evidence" value="ECO:0007669"/>
    <property type="project" value="UniProtKB-KW"/>
</dbReference>
<dbReference type="GO" id="GO:0003677">
    <property type="term" value="F:DNA binding"/>
    <property type="evidence" value="ECO:0007669"/>
    <property type="project" value="UniProtKB-KW"/>
</dbReference>
<comment type="catalytic activity">
    <reaction evidence="12">
        <text>Couples ATP hydrolysis with the unwinding of duplex DNA by translocating in the 3'-5' direction.</text>
        <dbReference type="EC" id="5.6.2.4"/>
    </reaction>
</comment>
<dbReference type="GO" id="GO:0000725">
    <property type="term" value="P:recombinational repair"/>
    <property type="evidence" value="ECO:0007669"/>
    <property type="project" value="TreeGrafter"/>
</dbReference>
<feature type="domain" description="UvrD-like helicase ATP-binding" evidence="15">
    <location>
        <begin position="24"/>
        <end position="324"/>
    </location>
</feature>
<name>A0A6J6FM94_9ZZZZ</name>
<dbReference type="Pfam" id="PF00580">
    <property type="entry name" value="UvrD-helicase"/>
    <property type="match status" value="1"/>
</dbReference>
<dbReference type="InterPro" id="IPR000212">
    <property type="entry name" value="DNA_helicase_UvrD/REP"/>
</dbReference>
<reference evidence="17" key="1">
    <citation type="submission" date="2020-05" db="EMBL/GenBank/DDBJ databases">
        <authorList>
            <person name="Chiriac C."/>
            <person name="Salcher M."/>
            <person name="Ghai R."/>
            <person name="Kavagutti S V."/>
        </authorList>
    </citation>
    <scope>NUCLEOTIDE SEQUENCE</scope>
</reference>
<organism evidence="17">
    <name type="scientific">freshwater metagenome</name>
    <dbReference type="NCBI Taxonomy" id="449393"/>
    <lineage>
        <taxon>unclassified sequences</taxon>
        <taxon>metagenomes</taxon>
        <taxon>ecological metagenomes</taxon>
    </lineage>
</organism>
<sequence length="1060" mass="117647">MTNRRSEAPKLELLRKPLPELNFSYSEKQSEVISHSGKNPLIVLGGPGTGKTQTLIAQALAKIDAGIDPNSILILTFGRDRADYLRDEISLRSPKTANEPLARTFHALAFSIVRMATPEDKPDPILFSGSEQDSYIKQMLLTDSADNLSGWPEELKAALPTRGFAKELRDVLLRATERGLYPEKLSEYAKTYSENYWSPIAKFWDRYIKSLAMREEGAADAKERIDPSGLIIAAMLRLQDNPNLLSDLRAKYSVIMVDEFQESDISHRLLLSYLSSEDFTIFADPDSTVGRFRGADPEGLKSYFYTLKEKGADEIFLLENYRSSEAIVELTKSVAMKFRGRNLVRDVTALRKDESPEVSVLRLQSQADEASYIAHAFRSAHLHNGVPWSEMAVIVRSPGPAVAAIRRALFLSGVPTRVDTDVFSLADNPVVKPFLTLAEIALGAIEINTENYPLIEELLFSEIGGADPISLRRIRQELSRNRDESDLRSATELILDAITDPIISIPWENAAPIKRINDLLRRAKTLLRKHPKLSISDLLWEIWSNAENIESEKISKVWRSSALRGGSRGGQADRDLDTMLELFESARRYVERFPNSKPAEYINQIRGEDILGDTITLQGQKAELVAILTVHSAKGREWEIVALAGMQDGIWPNLKARGSLLGSDRLVEALRSQSISRAELDESASQALLEDERRLLHVAVSRAKKSLFITAITREDDEPSRFFEELSELVNGEIDGEPLVTQIPRPLTSSALVATLRRTLISEFSSAPDRELAAALLATLAKENISSANPENWLGYLAPSIDKPLIEPGDSVYVSPSSIQNFTECGLKWFLERNGSRDGDSTAQILGSALHAFAALLHTNPELTPAELKTRLNDSWSLIDMNKGWVKDRELARATDMLEKFFTWHFASDRKLLAVEKEFSVTVGNAIIKGSVDRIEITDSNEIVIVDLKTGKTATSAKDTVDHKQLQAYQLAVIEGAFTELNSNTTSGGAELLFVGNNAKSASVRSQEPIDGEVFKAEVAEVAIGMSGSRFSATINDQCERCPVRKSCPIQSHGRTVVEQ</sequence>
<dbReference type="Pfam" id="PF13361">
    <property type="entry name" value="UvrD_C"/>
    <property type="match status" value="2"/>
</dbReference>
<comment type="catalytic activity">
    <reaction evidence="14">
        <text>ATP + H2O = ADP + phosphate + H(+)</text>
        <dbReference type="Rhea" id="RHEA:13065"/>
        <dbReference type="ChEBI" id="CHEBI:15377"/>
        <dbReference type="ChEBI" id="CHEBI:15378"/>
        <dbReference type="ChEBI" id="CHEBI:30616"/>
        <dbReference type="ChEBI" id="CHEBI:43474"/>
        <dbReference type="ChEBI" id="CHEBI:456216"/>
        <dbReference type="EC" id="5.6.2.4"/>
    </reaction>
</comment>
<dbReference type="InterPro" id="IPR011604">
    <property type="entry name" value="PDDEXK-like_dom_sf"/>
</dbReference>
<dbReference type="GO" id="GO:0005829">
    <property type="term" value="C:cytosol"/>
    <property type="evidence" value="ECO:0007669"/>
    <property type="project" value="TreeGrafter"/>
</dbReference>
<evidence type="ECO:0000256" key="1">
    <source>
        <dbReference type="ARBA" id="ARBA00009922"/>
    </source>
</evidence>
<evidence type="ECO:0000259" key="16">
    <source>
        <dbReference type="PROSITE" id="PS51217"/>
    </source>
</evidence>
<dbReference type="PANTHER" id="PTHR11070:SF59">
    <property type="entry name" value="DNA 3'-5' HELICASE"/>
    <property type="match status" value="1"/>
</dbReference>
<dbReference type="InterPro" id="IPR013986">
    <property type="entry name" value="DExx_box_DNA_helicase_dom_sf"/>
</dbReference>
<evidence type="ECO:0000256" key="5">
    <source>
        <dbReference type="ARBA" id="ARBA00022801"/>
    </source>
</evidence>
<keyword evidence="7" id="KW-0269">Exonuclease</keyword>
<proteinExistence type="inferred from homology"/>
<keyword evidence="11" id="KW-0413">Isomerase</keyword>
<evidence type="ECO:0000256" key="12">
    <source>
        <dbReference type="ARBA" id="ARBA00034617"/>
    </source>
</evidence>